<protein>
    <submittedName>
        <fullName evidence="2">Uncharacterized protein</fullName>
    </submittedName>
</protein>
<sequence length="203" mass="22980">MADSSVGDLQAMTKEELLAFIQEQSSSFLQQQLDKQRDNIQEHSNKIDAVLAKLDALTLQNPVTPPPLYHIPQSMASMATPVAAFDSGTGPRLAGNTTPGFYPNQFQTNPPPGNYQYTPLVLHRVEYYPDRLKEQGGFQATGFYKQARMPRLQLPQFKGETGTSLPTMELHAQNRNLLPQFQFVVFEIRFQLHSGLILMRRWT</sequence>
<gene>
    <name evidence="2" type="ORF">LTRI10_LOCUS42489</name>
</gene>
<proteinExistence type="predicted"/>
<keyword evidence="3" id="KW-1185">Reference proteome</keyword>
<feature type="coiled-coil region" evidence="1">
    <location>
        <begin position="26"/>
        <end position="60"/>
    </location>
</feature>
<evidence type="ECO:0000313" key="2">
    <source>
        <dbReference type="EMBL" id="CAL1402496.1"/>
    </source>
</evidence>
<evidence type="ECO:0000256" key="1">
    <source>
        <dbReference type="SAM" id="Coils"/>
    </source>
</evidence>
<dbReference type="Proteomes" id="UP001497516">
    <property type="component" value="Chromosome 7"/>
</dbReference>
<evidence type="ECO:0000313" key="3">
    <source>
        <dbReference type="Proteomes" id="UP001497516"/>
    </source>
</evidence>
<organism evidence="2 3">
    <name type="scientific">Linum trigynum</name>
    <dbReference type="NCBI Taxonomy" id="586398"/>
    <lineage>
        <taxon>Eukaryota</taxon>
        <taxon>Viridiplantae</taxon>
        <taxon>Streptophyta</taxon>
        <taxon>Embryophyta</taxon>
        <taxon>Tracheophyta</taxon>
        <taxon>Spermatophyta</taxon>
        <taxon>Magnoliopsida</taxon>
        <taxon>eudicotyledons</taxon>
        <taxon>Gunneridae</taxon>
        <taxon>Pentapetalae</taxon>
        <taxon>rosids</taxon>
        <taxon>fabids</taxon>
        <taxon>Malpighiales</taxon>
        <taxon>Linaceae</taxon>
        <taxon>Linum</taxon>
    </lineage>
</organism>
<reference evidence="2 3" key="1">
    <citation type="submission" date="2024-04" db="EMBL/GenBank/DDBJ databases">
        <authorList>
            <person name="Fracassetti M."/>
        </authorList>
    </citation>
    <scope>NUCLEOTIDE SEQUENCE [LARGE SCALE GENOMIC DNA]</scope>
</reference>
<keyword evidence="1" id="KW-0175">Coiled coil</keyword>
<accession>A0AAV2FVY3</accession>
<dbReference type="AlphaFoldDB" id="A0AAV2FVY3"/>
<name>A0AAV2FVY3_9ROSI</name>
<dbReference type="EMBL" id="OZ034820">
    <property type="protein sequence ID" value="CAL1402496.1"/>
    <property type="molecule type" value="Genomic_DNA"/>
</dbReference>